<dbReference type="InterPro" id="IPR000447">
    <property type="entry name" value="G3P_DH_FAD-dep"/>
</dbReference>
<keyword evidence="5" id="KW-0319">Glycerol metabolism</keyword>
<feature type="domain" description="FAD dependent oxidoreductase" evidence="10">
    <location>
        <begin position="20"/>
        <end position="375"/>
    </location>
</feature>
<name>A0A921FY10_SPOPS</name>
<dbReference type="Proteomes" id="UP000698173">
    <property type="component" value="Unassembled WGS sequence"/>
</dbReference>
<dbReference type="InterPro" id="IPR036188">
    <property type="entry name" value="FAD/NAD-bd_sf"/>
</dbReference>
<evidence type="ECO:0000256" key="8">
    <source>
        <dbReference type="ARBA" id="ARBA00049055"/>
    </source>
</evidence>
<dbReference type="SUPFAM" id="SSF54373">
    <property type="entry name" value="FAD-linked reductases, C-terminal domain"/>
    <property type="match status" value="1"/>
</dbReference>
<dbReference type="Gene3D" id="3.50.50.60">
    <property type="entry name" value="FAD/NAD(P)-binding domain"/>
    <property type="match status" value="1"/>
</dbReference>
<dbReference type="PROSITE" id="PS00978">
    <property type="entry name" value="FAD_G3PDH_2"/>
    <property type="match status" value="1"/>
</dbReference>
<dbReference type="AlphaFoldDB" id="A0A921FY10"/>
<dbReference type="EC" id="1.1.5.3" evidence="9"/>
<comment type="caution">
    <text evidence="12">The sequence shown here is derived from an EMBL/GenBank/DDBJ whole genome shotgun (WGS) entry which is preliminary data.</text>
</comment>
<evidence type="ECO:0000256" key="5">
    <source>
        <dbReference type="ARBA" id="ARBA00022798"/>
    </source>
</evidence>
<evidence type="ECO:0000256" key="7">
    <source>
        <dbReference type="ARBA" id="ARBA00023002"/>
    </source>
</evidence>
<comment type="pathway">
    <text evidence="2">Polyol metabolism; glycerol degradation via glycerol kinase pathway; glycerone phosphate from sn-glycerol 3-phosphate (aerobic route): step 1/1.</text>
</comment>
<evidence type="ECO:0000259" key="10">
    <source>
        <dbReference type="Pfam" id="PF01266"/>
    </source>
</evidence>
<dbReference type="GO" id="GO:0004368">
    <property type="term" value="F:glycerol-3-phosphate dehydrogenase (quinone) activity"/>
    <property type="evidence" value="ECO:0007669"/>
    <property type="project" value="UniProtKB-EC"/>
</dbReference>
<evidence type="ECO:0000259" key="11">
    <source>
        <dbReference type="Pfam" id="PF16901"/>
    </source>
</evidence>
<protein>
    <recommendedName>
        <fullName evidence="9">Glycerol-3-phosphate dehydrogenase</fullName>
        <ecNumber evidence="9">1.1.5.3</ecNumber>
    </recommendedName>
</protein>
<dbReference type="Gene3D" id="1.10.8.870">
    <property type="entry name" value="Alpha-glycerophosphate oxidase, cap domain"/>
    <property type="match status" value="1"/>
</dbReference>
<dbReference type="Pfam" id="PF01266">
    <property type="entry name" value="DAO"/>
    <property type="match status" value="1"/>
</dbReference>
<comment type="similarity">
    <text evidence="3 9">Belongs to the FAD-dependent glycerol-3-phosphate dehydrogenase family.</text>
</comment>
<dbReference type="Gene3D" id="3.30.9.10">
    <property type="entry name" value="D-Amino Acid Oxidase, subunit A, domain 2"/>
    <property type="match status" value="1"/>
</dbReference>
<dbReference type="InterPro" id="IPR031656">
    <property type="entry name" value="DAO_C"/>
</dbReference>
<comment type="cofactor">
    <cofactor evidence="1 9">
        <name>FAD</name>
        <dbReference type="ChEBI" id="CHEBI:57692"/>
    </cofactor>
</comment>
<dbReference type="PROSITE" id="PS00977">
    <property type="entry name" value="FAD_G3PDH_1"/>
    <property type="match status" value="1"/>
</dbReference>
<reference evidence="12" key="2">
    <citation type="submission" date="2021-09" db="EMBL/GenBank/DDBJ databases">
        <authorList>
            <person name="Gilroy R."/>
        </authorList>
    </citation>
    <scope>NUCLEOTIDE SEQUENCE</scope>
    <source>
        <strain evidence="12">CHK171-7178</strain>
    </source>
</reference>
<evidence type="ECO:0000256" key="2">
    <source>
        <dbReference type="ARBA" id="ARBA00004977"/>
    </source>
</evidence>
<dbReference type="InterPro" id="IPR006076">
    <property type="entry name" value="FAD-dep_OxRdtase"/>
</dbReference>
<keyword evidence="4 9" id="KW-0285">Flavoprotein</keyword>
<dbReference type="GO" id="GO:0006071">
    <property type="term" value="P:glycerol metabolic process"/>
    <property type="evidence" value="ECO:0007669"/>
    <property type="project" value="UniProtKB-KW"/>
</dbReference>
<dbReference type="SUPFAM" id="SSF51905">
    <property type="entry name" value="FAD/NAD(P)-binding domain"/>
    <property type="match status" value="1"/>
</dbReference>
<reference evidence="12" key="1">
    <citation type="journal article" date="2021" name="PeerJ">
        <title>Extensive microbial diversity within the chicken gut microbiome revealed by metagenomics and culture.</title>
        <authorList>
            <person name="Gilroy R."/>
            <person name="Ravi A."/>
            <person name="Getino M."/>
            <person name="Pursley I."/>
            <person name="Horton D.L."/>
            <person name="Alikhan N.F."/>
            <person name="Baker D."/>
            <person name="Gharbi K."/>
            <person name="Hall N."/>
            <person name="Watson M."/>
            <person name="Adriaenssens E.M."/>
            <person name="Foster-Nyarko E."/>
            <person name="Jarju S."/>
            <person name="Secka A."/>
            <person name="Antonio M."/>
            <person name="Oren A."/>
            <person name="Chaudhuri R.R."/>
            <person name="La Ragione R."/>
            <person name="Hildebrand F."/>
            <person name="Pallen M.J."/>
        </authorList>
    </citation>
    <scope>NUCLEOTIDE SEQUENCE</scope>
    <source>
        <strain evidence="12">CHK171-7178</strain>
    </source>
</reference>
<gene>
    <name evidence="12" type="ORF">K8V56_08420</name>
</gene>
<dbReference type="GO" id="GO:0046168">
    <property type="term" value="P:glycerol-3-phosphate catabolic process"/>
    <property type="evidence" value="ECO:0007669"/>
    <property type="project" value="TreeGrafter"/>
</dbReference>
<dbReference type="EMBL" id="DYWT01000139">
    <property type="protein sequence ID" value="HJF31790.1"/>
    <property type="molecule type" value="Genomic_DNA"/>
</dbReference>
<dbReference type="PANTHER" id="PTHR11985">
    <property type="entry name" value="GLYCEROL-3-PHOSPHATE DEHYDROGENASE"/>
    <property type="match status" value="1"/>
</dbReference>
<dbReference type="InterPro" id="IPR038299">
    <property type="entry name" value="DAO_C_sf"/>
</dbReference>
<evidence type="ECO:0000256" key="6">
    <source>
        <dbReference type="ARBA" id="ARBA00022827"/>
    </source>
</evidence>
<dbReference type="GO" id="GO:0009331">
    <property type="term" value="C:glycerol-3-phosphate dehydrogenase (FAD) complex"/>
    <property type="evidence" value="ECO:0007669"/>
    <property type="project" value="UniProtKB-UniRule"/>
</dbReference>
<evidence type="ECO:0000313" key="13">
    <source>
        <dbReference type="Proteomes" id="UP000698173"/>
    </source>
</evidence>
<accession>A0A921FY10</accession>
<dbReference type="PANTHER" id="PTHR11985:SF35">
    <property type="entry name" value="ANAEROBIC GLYCEROL-3-PHOSPHATE DEHYDROGENASE SUBUNIT A"/>
    <property type="match status" value="1"/>
</dbReference>
<evidence type="ECO:0000313" key="12">
    <source>
        <dbReference type="EMBL" id="HJF31790.1"/>
    </source>
</evidence>
<evidence type="ECO:0000256" key="1">
    <source>
        <dbReference type="ARBA" id="ARBA00001974"/>
    </source>
</evidence>
<keyword evidence="6" id="KW-0274">FAD</keyword>
<dbReference type="PRINTS" id="PR01001">
    <property type="entry name" value="FADG3PDH"/>
</dbReference>
<dbReference type="Pfam" id="PF16901">
    <property type="entry name" value="DAO_C"/>
    <property type="match status" value="1"/>
</dbReference>
<proteinExistence type="inferred from homology"/>
<comment type="catalytic activity">
    <reaction evidence="8 9">
        <text>a quinone + sn-glycerol 3-phosphate = dihydroxyacetone phosphate + a quinol</text>
        <dbReference type="Rhea" id="RHEA:18977"/>
        <dbReference type="ChEBI" id="CHEBI:24646"/>
        <dbReference type="ChEBI" id="CHEBI:57597"/>
        <dbReference type="ChEBI" id="CHEBI:57642"/>
        <dbReference type="ChEBI" id="CHEBI:132124"/>
        <dbReference type="EC" id="1.1.5.3"/>
    </reaction>
</comment>
<evidence type="ECO:0000256" key="3">
    <source>
        <dbReference type="ARBA" id="ARBA00007330"/>
    </source>
</evidence>
<sequence>MLSAITRPKVKQFMSDYQFDVLVIGGGITGAGIALDAVTRGLSVALIEMQDFAAGTSSRSTKLVHGGLRYLKQLELKIVAETGRERDIVYQNAQHVTVPERMLLPFHKGGTFGKYTTSAGLFAYDMLAGVKKDERREMLTAGETLEMEPLLKRDGLLGGGHYVEYRTDDARLTIETMKKAVEKGALCLNYVKAEDFIYEEGRVTGTIVKDMHHGDTFRIHASAIVNATGPWVDEVRGKDELSNSKRLRLTKGVHIVIDRSIFPLRQAVYFDAPDKRMIFAIPRGEKAYIGTTDTFFDGEKSSPLATEEDITYLLSTVRHMFPTTVVTRQDVESTWAGVRPLIYEDGKDPSEISRKDEIWEAGSGLITIAGGKLTGYRKMAETVVDLVVKRLALHSTDPCITEHLPLSGGDFGGIQKFELFIESKANEAELFGLTKEEGRRLARFYGTNVDTVFIYAHALETADSDIPITLKAEVFYSVHHEMTLTPSDFFIRRKGALYFDIHYVELVKGKVTNYMAKLLGYNQVEKMRHLQELDRHIAEAKVKDGAPR</sequence>
<keyword evidence="7 9" id="KW-0560">Oxidoreductase</keyword>
<evidence type="ECO:0000256" key="4">
    <source>
        <dbReference type="ARBA" id="ARBA00022630"/>
    </source>
</evidence>
<evidence type="ECO:0000256" key="9">
    <source>
        <dbReference type="RuleBase" id="RU361217"/>
    </source>
</evidence>
<organism evidence="12 13">
    <name type="scientific">Sporosarcina psychrophila</name>
    <name type="common">Bacillus psychrophilus</name>
    <dbReference type="NCBI Taxonomy" id="1476"/>
    <lineage>
        <taxon>Bacteria</taxon>
        <taxon>Bacillati</taxon>
        <taxon>Bacillota</taxon>
        <taxon>Bacilli</taxon>
        <taxon>Bacillales</taxon>
        <taxon>Caryophanaceae</taxon>
        <taxon>Sporosarcina</taxon>
    </lineage>
</organism>
<feature type="domain" description="Alpha-glycerophosphate oxidase C-terminal" evidence="11">
    <location>
        <begin position="399"/>
        <end position="524"/>
    </location>
</feature>